<dbReference type="PANTHER" id="PTHR46889">
    <property type="entry name" value="TRANSPOSASE INSF FOR INSERTION SEQUENCE IS3B-RELATED"/>
    <property type="match status" value="1"/>
</dbReference>
<dbReference type="InterPro" id="IPR009057">
    <property type="entry name" value="Homeodomain-like_sf"/>
</dbReference>
<feature type="compositionally biased region" description="Polar residues" evidence="1">
    <location>
        <begin position="345"/>
        <end position="354"/>
    </location>
</feature>
<protein>
    <submittedName>
        <fullName evidence="3">Mobile element protein</fullName>
    </submittedName>
</protein>
<dbReference type="InterPro" id="IPR012337">
    <property type="entry name" value="RNaseH-like_sf"/>
</dbReference>
<dbReference type="EMBL" id="JX649910">
    <property type="protein sequence ID" value="AGC72712.1"/>
    <property type="molecule type" value="Genomic_DNA"/>
</dbReference>
<dbReference type="AlphaFoldDB" id="L7VU37"/>
<dbReference type="InterPro" id="IPR050900">
    <property type="entry name" value="Transposase_IS3/IS150/IS904"/>
</dbReference>
<dbReference type="GO" id="GO:0003676">
    <property type="term" value="F:nucleic acid binding"/>
    <property type="evidence" value="ECO:0007669"/>
    <property type="project" value="InterPro"/>
</dbReference>
<dbReference type="Gene3D" id="3.30.420.10">
    <property type="entry name" value="Ribonuclease H-like superfamily/Ribonuclease H"/>
    <property type="match status" value="1"/>
</dbReference>
<dbReference type="SUPFAM" id="SSF46689">
    <property type="entry name" value="Homeodomain-like"/>
    <property type="match status" value="1"/>
</dbReference>
<dbReference type="PROSITE" id="PS50994">
    <property type="entry name" value="INTEGRASE"/>
    <property type="match status" value="1"/>
</dbReference>
<evidence type="ECO:0000256" key="1">
    <source>
        <dbReference type="SAM" id="MobiDB-lite"/>
    </source>
</evidence>
<evidence type="ECO:0000313" key="3">
    <source>
        <dbReference type="EMBL" id="AGC72712.1"/>
    </source>
</evidence>
<name>L7VU37_9BACT</name>
<dbReference type="InterPro" id="IPR036397">
    <property type="entry name" value="RNaseH_sf"/>
</dbReference>
<feature type="region of interest" description="Disordered" evidence="1">
    <location>
        <begin position="332"/>
        <end position="365"/>
    </location>
</feature>
<dbReference type="InterPro" id="IPR001584">
    <property type="entry name" value="Integrase_cat-core"/>
</dbReference>
<proteinExistence type="predicted"/>
<accession>L7VU37</accession>
<sequence length="365" mass="41388">MEVMDRIPRRLDAEMKASLLGLVDAAVSEGWSIGAACKVLKLNRRRFERWDQRRDNLADRRPGGRPVNALLEEEIQAILDLFDEWGERDRSHRRLAYRGSYLGRFWASPSTVRRVLNASDRHFRPVPRPGKGKRRPFPDWASYKPNSIWIYDTTHFGACGMKVLIIEDLVSRKWVRHTVSSEETTTQVQATFSDALESEGLMETALERAEQLAQRIDPDLDDGISPVLLAVSDNGAQMIAGDTRKFMAMVAIAQHFGRPSTPTDQAWIESLNGTIKAEWPHLLTITDPNVLRAELDIIRDYYNGTRLHSGIGYVTPNDEHEGRGEVIRKARRDGLKRAAKRRITINRNKGTSSHHNQHPEPGTAG</sequence>
<evidence type="ECO:0000259" key="2">
    <source>
        <dbReference type="PROSITE" id="PS50994"/>
    </source>
</evidence>
<organism evidence="3">
    <name type="scientific">uncultured bacterium A1Q1_fos_2111</name>
    <dbReference type="NCBI Taxonomy" id="1256563"/>
    <lineage>
        <taxon>Bacteria</taxon>
        <taxon>environmental samples</taxon>
    </lineage>
</organism>
<reference evidence="3" key="1">
    <citation type="submission" date="2012-09" db="EMBL/GenBank/DDBJ databases">
        <title>Metagenomic Characterization of a Microbial Community in Wastewater Detects High Levels of Antibiotic Resistance.</title>
        <authorList>
            <person name="Abrams M."/>
            <person name="Caldwell A."/>
            <person name="Vandaei E."/>
            <person name="Lee W."/>
            <person name="Perrott J."/>
            <person name="Khan S.Y."/>
            <person name="Ta J."/>
            <person name="Romero D."/>
            <person name="Nguyen V."/>
            <person name="Pourmand N."/>
            <person name="Ouverney C.C."/>
        </authorList>
    </citation>
    <scope>NUCLEOTIDE SEQUENCE</scope>
</reference>
<dbReference type="SUPFAM" id="SSF53098">
    <property type="entry name" value="Ribonuclease H-like"/>
    <property type="match status" value="1"/>
</dbReference>
<feature type="domain" description="Integrase catalytic" evidence="2">
    <location>
        <begin position="141"/>
        <end position="324"/>
    </location>
</feature>
<dbReference type="Pfam" id="PF13683">
    <property type="entry name" value="rve_3"/>
    <property type="match status" value="1"/>
</dbReference>
<dbReference type="GO" id="GO:0015074">
    <property type="term" value="P:DNA integration"/>
    <property type="evidence" value="ECO:0007669"/>
    <property type="project" value="InterPro"/>
</dbReference>
<dbReference type="PANTHER" id="PTHR46889:SF4">
    <property type="entry name" value="TRANSPOSASE INSO FOR INSERTION SEQUENCE ELEMENT IS911B-RELATED"/>
    <property type="match status" value="1"/>
</dbReference>